<gene>
    <name evidence="1" type="ORF">DLAC_02155</name>
</gene>
<accession>A0A152A4S3</accession>
<sequence>MVFYLLVNSQNIGKINANELANINANANTNTNINANVYNNPYAIDLNAQGNFAINPQFAMQNYNGNPYY</sequence>
<keyword evidence="2" id="KW-1185">Reference proteome</keyword>
<proteinExistence type="predicted"/>
<dbReference type="Proteomes" id="UP000076078">
    <property type="component" value="Unassembled WGS sequence"/>
</dbReference>
<evidence type="ECO:0000313" key="2">
    <source>
        <dbReference type="Proteomes" id="UP000076078"/>
    </source>
</evidence>
<dbReference type="InParanoid" id="A0A152A4S3"/>
<dbReference type="AlphaFoldDB" id="A0A152A4S3"/>
<comment type="caution">
    <text evidence="1">The sequence shown here is derived from an EMBL/GenBank/DDBJ whole genome shotgun (WGS) entry which is preliminary data.</text>
</comment>
<protein>
    <submittedName>
        <fullName evidence="1">Uncharacterized protein</fullName>
    </submittedName>
</protein>
<dbReference type="EMBL" id="LODT01000011">
    <property type="protein sequence ID" value="KYR01061.1"/>
    <property type="molecule type" value="Genomic_DNA"/>
</dbReference>
<name>A0A152A4S3_TIELA</name>
<evidence type="ECO:0000313" key="1">
    <source>
        <dbReference type="EMBL" id="KYR01061.1"/>
    </source>
</evidence>
<organism evidence="1 2">
    <name type="scientific">Tieghemostelium lacteum</name>
    <name type="common">Slime mold</name>
    <name type="synonym">Dictyostelium lacteum</name>
    <dbReference type="NCBI Taxonomy" id="361077"/>
    <lineage>
        <taxon>Eukaryota</taxon>
        <taxon>Amoebozoa</taxon>
        <taxon>Evosea</taxon>
        <taxon>Eumycetozoa</taxon>
        <taxon>Dictyostelia</taxon>
        <taxon>Dictyosteliales</taxon>
        <taxon>Raperosteliaceae</taxon>
        <taxon>Tieghemostelium</taxon>
    </lineage>
</organism>
<reference evidence="1 2" key="1">
    <citation type="submission" date="2015-12" db="EMBL/GenBank/DDBJ databases">
        <title>Dictyostelia acquired genes for synthesis and detection of signals that induce cell-type specialization by lateral gene transfer from prokaryotes.</title>
        <authorList>
            <person name="Gloeckner G."/>
            <person name="Schaap P."/>
        </authorList>
    </citation>
    <scope>NUCLEOTIDE SEQUENCE [LARGE SCALE GENOMIC DNA]</scope>
    <source>
        <strain evidence="1 2">TK</strain>
    </source>
</reference>